<keyword evidence="3" id="KW-1185">Reference proteome</keyword>
<organism evidence="2 3">
    <name type="scientific">Allacma fusca</name>
    <dbReference type="NCBI Taxonomy" id="39272"/>
    <lineage>
        <taxon>Eukaryota</taxon>
        <taxon>Metazoa</taxon>
        <taxon>Ecdysozoa</taxon>
        <taxon>Arthropoda</taxon>
        <taxon>Hexapoda</taxon>
        <taxon>Collembola</taxon>
        <taxon>Symphypleona</taxon>
        <taxon>Sminthuridae</taxon>
        <taxon>Allacma</taxon>
    </lineage>
</organism>
<dbReference type="AlphaFoldDB" id="A0A8J2J914"/>
<feature type="signal peptide" evidence="1">
    <location>
        <begin position="1"/>
        <end position="26"/>
    </location>
</feature>
<feature type="non-terminal residue" evidence="2">
    <location>
        <position position="1"/>
    </location>
</feature>
<dbReference type="EMBL" id="CAJVCH010033990">
    <property type="protein sequence ID" value="CAG7714251.1"/>
    <property type="molecule type" value="Genomic_DNA"/>
</dbReference>
<gene>
    <name evidence="2" type="ORF">AFUS01_LOCUS5337</name>
</gene>
<proteinExistence type="predicted"/>
<sequence>VNIMKTAARFCLFAVLFVFLLTPDIAESFYDYFYGGYGGYGGYYGGDY</sequence>
<comment type="caution">
    <text evidence="2">The sequence shown here is derived from an EMBL/GenBank/DDBJ whole genome shotgun (WGS) entry which is preliminary data.</text>
</comment>
<dbReference type="Proteomes" id="UP000708208">
    <property type="component" value="Unassembled WGS sequence"/>
</dbReference>
<reference evidence="2" key="1">
    <citation type="submission" date="2021-06" db="EMBL/GenBank/DDBJ databases">
        <authorList>
            <person name="Hodson N. C."/>
            <person name="Mongue J. A."/>
            <person name="Jaron S. K."/>
        </authorList>
    </citation>
    <scope>NUCLEOTIDE SEQUENCE</scope>
</reference>
<accession>A0A8J2J914</accession>
<name>A0A8J2J914_9HEXA</name>
<evidence type="ECO:0000313" key="2">
    <source>
        <dbReference type="EMBL" id="CAG7714251.1"/>
    </source>
</evidence>
<evidence type="ECO:0008006" key="4">
    <source>
        <dbReference type="Google" id="ProtNLM"/>
    </source>
</evidence>
<evidence type="ECO:0000256" key="1">
    <source>
        <dbReference type="SAM" id="SignalP"/>
    </source>
</evidence>
<keyword evidence="1" id="KW-0732">Signal</keyword>
<feature type="chain" id="PRO_5035202734" description="Glycine-rich protein" evidence="1">
    <location>
        <begin position="27"/>
        <end position="48"/>
    </location>
</feature>
<protein>
    <recommendedName>
        <fullName evidence="4">Glycine-rich protein</fullName>
    </recommendedName>
</protein>
<evidence type="ECO:0000313" key="3">
    <source>
        <dbReference type="Proteomes" id="UP000708208"/>
    </source>
</evidence>
<feature type="non-terminal residue" evidence="2">
    <location>
        <position position="48"/>
    </location>
</feature>